<dbReference type="EMBL" id="WJXW01000007">
    <property type="protein sequence ID" value="KAF9734454.1"/>
    <property type="molecule type" value="Genomic_DNA"/>
</dbReference>
<protein>
    <submittedName>
        <fullName evidence="2">Uncharacterized protein</fullName>
    </submittedName>
</protein>
<proteinExistence type="predicted"/>
<comment type="caution">
    <text evidence="2">The sequence shown here is derived from an EMBL/GenBank/DDBJ whole genome shotgun (WGS) entry which is preliminary data.</text>
</comment>
<dbReference type="AlphaFoldDB" id="A0A9P6KQE0"/>
<name>A0A9P6KQE0_9PLEO</name>
<feature type="region of interest" description="Disordered" evidence="1">
    <location>
        <begin position="192"/>
        <end position="216"/>
    </location>
</feature>
<evidence type="ECO:0000313" key="2">
    <source>
        <dbReference type="EMBL" id="KAF9734454.1"/>
    </source>
</evidence>
<feature type="compositionally biased region" description="Basic and acidic residues" evidence="1">
    <location>
        <begin position="412"/>
        <end position="421"/>
    </location>
</feature>
<feature type="compositionally biased region" description="Low complexity" evidence="1">
    <location>
        <begin position="14"/>
        <end position="23"/>
    </location>
</feature>
<dbReference type="Proteomes" id="UP000756921">
    <property type="component" value="Unassembled WGS sequence"/>
</dbReference>
<evidence type="ECO:0000256" key="1">
    <source>
        <dbReference type="SAM" id="MobiDB-lite"/>
    </source>
</evidence>
<reference evidence="2" key="1">
    <citation type="journal article" date="2020" name="Mol. Plant Microbe Interact.">
        <title>Genome Sequence of the Biocontrol Agent Coniothyrium minitans strain Conio (IMI 134523).</title>
        <authorList>
            <person name="Patel D."/>
            <person name="Shittu T.A."/>
            <person name="Baroncelli R."/>
            <person name="Muthumeenakshi S."/>
            <person name="Osborne T.H."/>
            <person name="Janganan T.K."/>
            <person name="Sreenivasaprasad S."/>
        </authorList>
    </citation>
    <scope>NUCLEOTIDE SEQUENCE</scope>
    <source>
        <strain evidence="2">Conio</strain>
    </source>
</reference>
<organism evidence="2 3">
    <name type="scientific">Paraphaeosphaeria minitans</name>
    <dbReference type="NCBI Taxonomy" id="565426"/>
    <lineage>
        <taxon>Eukaryota</taxon>
        <taxon>Fungi</taxon>
        <taxon>Dikarya</taxon>
        <taxon>Ascomycota</taxon>
        <taxon>Pezizomycotina</taxon>
        <taxon>Dothideomycetes</taxon>
        <taxon>Pleosporomycetidae</taxon>
        <taxon>Pleosporales</taxon>
        <taxon>Massarineae</taxon>
        <taxon>Didymosphaeriaceae</taxon>
        <taxon>Paraphaeosphaeria</taxon>
    </lineage>
</organism>
<dbReference type="OrthoDB" id="3793408at2759"/>
<feature type="region of interest" description="Disordered" evidence="1">
    <location>
        <begin position="391"/>
        <end position="421"/>
    </location>
</feature>
<gene>
    <name evidence="2" type="ORF">PMIN01_07357</name>
</gene>
<accession>A0A9P6KQE0</accession>
<sequence>MNLPLPDTPKHTKAPTSATPASTTVPLIRSPLDISKSHGWTAHQLEQFDAAHVLFPSAEDHVTRDSSYTAHDFITEAVAFLTPYYAPRQVCSIAKGMRNQYEHLLVDLDAPIPSTWKETLENGDLNGALSYFLKNFAKVAYGKTLATHRTSIRSIFTASKHLIQQQTSPSRTSSVQVSPFSMTSPPASKVFDPFGPSSPRQHRTPSTPFFSPPTRNMDPAHGYPLRLENSATHFFDRILECRTRSIIHAQIKLEYLDKQCADLEEAASSDALSQFRPARLSERDLSNGVQGDMASDKLQHLSQRLAGLRHEIECTELLLELKHMRMAQLQVLADTDAALDAAREAHLAVEELRAARVQQQLEKLEKAGIEGSQTAGVASLWDSAVIPLPASHPESLGFTGEEECSDTSDGPTRAHEPESGD</sequence>
<keyword evidence="3" id="KW-1185">Reference proteome</keyword>
<evidence type="ECO:0000313" key="3">
    <source>
        <dbReference type="Proteomes" id="UP000756921"/>
    </source>
</evidence>
<feature type="compositionally biased region" description="Low complexity" evidence="1">
    <location>
        <begin position="204"/>
        <end position="214"/>
    </location>
</feature>
<feature type="region of interest" description="Disordered" evidence="1">
    <location>
        <begin position="1"/>
        <end position="23"/>
    </location>
</feature>